<dbReference type="KEGG" id="fop:FNB79_13015"/>
<dbReference type="InterPro" id="IPR032593">
    <property type="entry name" value="DUF4907"/>
</dbReference>
<keyword evidence="3" id="KW-1185">Reference proteome</keyword>
<evidence type="ECO:0000313" key="2">
    <source>
        <dbReference type="EMBL" id="QDO94847.1"/>
    </source>
</evidence>
<sequence length="112" mass="12662">MFMKNILKFAFGFGLIAIIVVIFYQTSTESSSDYSTRIYTVNSGFGYEISLHNKILIKQDNIPAIQNEIPFCNEDDANKIAALVIDKLERKVAPTISKIELQENKIVLNCLN</sequence>
<evidence type="ECO:0000313" key="3">
    <source>
        <dbReference type="Proteomes" id="UP000319209"/>
    </source>
</evidence>
<accession>A0A516GTL2</accession>
<protein>
    <submittedName>
        <fullName evidence="2">DUF4907 domain-containing protein</fullName>
    </submittedName>
</protein>
<proteinExistence type="predicted"/>
<dbReference type="OrthoDB" id="674043at2"/>
<feature type="transmembrane region" description="Helical" evidence="1">
    <location>
        <begin position="6"/>
        <end position="24"/>
    </location>
</feature>
<keyword evidence="1" id="KW-0472">Membrane</keyword>
<evidence type="ECO:0000256" key="1">
    <source>
        <dbReference type="SAM" id="Phobius"/>
    </source>
</evidence>
<dbReference type="EMBL" id="CP041637">
    <property type="protein sequence ID" value="QDO94847.1"/>
    <property type="molecule type" value="Genomic_DNA"/>
</dbReference>
<keyword evidence="1" id="KW-1133">Transmembrane helix</keyword>
<dbReference type="AlphaFoldDB" id="A0A516GTL2"/>
<name>A0A516GTL2_9FLAO</name>
<dbReference type="Pfam" id="PF16250">
    <property type="entry name" value="DUF4907"/>
    <property type="match status" value="1"/>
</dbReference>
<reference evidence="2 3" key="1">
    <citation type="submission" date="2019-07" db="EMBL/GenBank/DDBJ databases">
        <title>Genome sequencing for Formosa sp. PS13.</title>
        <authorList>
            <person name="Park S.-J."/>
        </authorList>
    </citation>
    <scope>NUCLEOTIDE SEQUENCE [LARGE SCALE GENOMIC DNA]</scope>
    <source>
        <strain evidence="2 3">PS13</strain>
    </source>
</reference>
<dbReference type="Proteomes" id="UP000319209">
    <property type="component" value="Chromosome"/>
</dbReference>
<keyword evidence="1" id="KW-0812">Transmembrane</keyword>
<organism evidence="2 3">
    <name type="scientific">Formosa sediminum</name>
    <dbReference type="NCBI Taxonomy" id="2594004"/>
    <lineage>
        <taxon>Bacteria</taxon>
        <taxon>Pseudomonadati</taxon>
        <taxon>Bacteroidota</taxon>
        <taxon>Flavobacteriia</taxon>
        <taxon>Flavobacteriales</taxon>
        <taxon>Flavobacteriaceae</taxon>
        <taxon>Formosa</taxon>
    </lineage>
</organism>
<gene>
    <name evidence="2" type="ORF">FNB79_13015</name>
</gene>